<keyword evidence="1" id="KW-0812">Transmembrane</keyword>
<dbReference type="Gene3D" id="1.20.120.1630">
    <property type="match status" value="1"/>
</dbReference>
<organism evidence="2 3">
    <name type="scientific">Enterococcus aquimarinus</name>
    <dbReference type="NCBI Taxonomy" id="328396"/>
    <lineage>
        <taxon>Bacteria</taxon>
        <taxon>Bacillati</taxon>
        <taxon>Bacillota</taxon>
        <taxon>Bacilli</taxon>
        <taxon>Lactobacillales</taxon>
        <taxon>Enterococcaceae</taxon>
        <taxon>Enterococcus</taxon>
    </lineage>
</organism>
<keyword evidence="1" id="KW-1133">Transmembrane helix</keyword>
<keyword evidence="1" id="KW-0472">Membrane</keyword>
<evidence type="ECO:0000313" key="3">
    <source>
        <dbReference type="Proteomes" id="UP000182149"/>
    </source>
</evidence>
<dbReference type="EMBL" id="JXKD01000010">
    <property type="protein sequence ID" value="OJG10143.1"/>
    <property type="molecule type" value="Genomic_DNA"/>
</dbReference>
<dbReference type="PROSITE" id="PS50244">
    <property type="entry name" value="S5A_REDUCTASE"/>
    <property type="match status" value="1"/>
</dbReference>
<evidence type="ECO:0000256" key="1">
    <source>
        <dbReference type="SAM" id="Phobius"/>
    </source>
</evidence>
<dbReference type="Pfam" id="PF06966">
    <property type="entry name" value="DUF1295"/>
    <property type="match status" value="1"/>
</dbReference>
<feature type="transmembrane region" description="Helical" evidence="1">
    <location>
        <begin position="46"/>
        <end position="64"/>
    </location>
</feature>
<dbReference type="PANTHER" id="PTHR32251:SF17">
    <property type="entry name" value="STEROID 5-ALPHA REDUCTASE C-TERMINAL DOMAIN-CONTAINING PROTEIN"/>
    <property type="match status" value="1"/>
</dbReference>
<feature type="transmembrane region" description="Helical" evidence="1">
    <location>
        <begin position="96"/>
        <end position="114"/>
    </location>
</feature>
<sequence>MRKSWGTTLVHLKAFINVFVLQGVLLFIISLPIMHSFTQATTGLQWWQLLGVMIWLIGFYFEVVGDRQLENFKKNKQNKGKLLTDGLWSLTRHPNYFGEAICWWGIFLISLTGLGNSWLIISPIVINLLLVFVSGVPLLEEKYKEREDFKVYASKTPKFFPIIGKKGL</sequence>
<evidence type="ECO:0000313" key="2">
    <source>
        <dbReference type="EMBL" id="OJG10143.1"/>
    </source>
</evidence>
<dbReference type="Proteomes" id="UP000182149">
    <property type="component" value="Unassembled WGS sequence"/>
</dbReference>
<dbReference type="STRING" id="328396.RU93_GL000393"/>
<protein>
    <submittedName>
        <fullName evidence="2">Steroid 5-alpha reductase</fullName>
    </submittedName>
</protein>
<accession>A0A1L8QRJ6</accession>
<keyword evidence="3" id="KW-1185">Reference proteome</keyword>
<comment type="caution">
    <text evidence="2">The sequence shown here is derived from an EMBL/GenBank/DDBJ whole genome shotgun (WGS) entry which is preliminary data.</text>
</comment>
<feature type="transmembrane region" description="Helical" evidence="1">
    <location>
        <begin position="120"/>
        <end position="139"/>
    </location>
</feature>
<dbReference type="AlphaFoldDB" id="A0A1L8QRJ6"/>
<reference evidence="2 3" key="1">
    <citation type="submission" date="2014-12" db="EMBL/GenBank/DDBJ databases">
        <title>Draft genome sequences of 29 type strains of Enterococci.</title>
        <authorList>
            <person name="Zhong Z."/>
            <person name="Sun Z."/>
            <person name="Liu W."/>
            <person name="Zhang W."/>
            <person name="Zhang H."/>
        </authorList>
    </citation>
    <scope>NUCLEOTIDE SEQUENCE [LARGE SCALE GENOMIC DNA]</scope>
    <source>
        <strain evidence="2 3">DSM 17690</strain>
    </source>
</reference>
<feature type="transmembrane region" description="Helical" evidence="1">
    <location>
        <begin position="12"/>
        <end position="34"/>
    </location>
</feature>
<proteinExistence type="predicted"/>
<dbReference type="PANTHER" id="PTHR32251">
    <property type="entry name" value="3-OXO-5-ALPHA-STEROID 4-DEHYDROGENASE"/>
    <property type="match status" value="1"/>
</dbReference>
<gene>
    <name evidence="2" type="ORF">RU93_GL000393</name>
</gene>
<dbReference type="InterPro" id="IPR010721">
    <property type="entry name" value="UstE-like"/>
</dbReference>
<dbReference type="GO" id="GO:0016020">
    <property type="term" value="C:membrane"/>
    <property type="evidence" value="ECO:0007669"/>
    <property type="project" value="TreeGrafter"/>
</dbReference>
<name>A0A1L8QRJ6_9ENTE</name>